<organism evidence="1">
    <name type="scientific">hydrothermal vent metagenome</name>
    <dbReference type="NCBI Taxonomy" id="652676"/>
    <lineage>
        <taxon>unclassified sequences</taxon>
        <taxon>metagenomes</taxon>
        <taxon>ecological metagenomes</taxon>
    </lineage>
</organism>
<sequence length="414" mass="45554">MTVPANLIKNAKTEFDLTETADQQSLYVLTEQLLNLPLDEVKAAARQDGTPLAFKIAAKLADSRQFMLANQQPLKIGVVFAMWGEQNRLRPKSGDNPNGEDALRVKLQQLDWVTAGTAVTWQLYAVDDGDPNDSGALAAEIAAAHPLGDRVKVLWLDQALPADEGPLANLASANDSRKGGAVIYGCMQALADGVDAVIYTDADNSVHLGQIGLLLRPFLQENSRVVLGNRKHPDAVLVKQEGRWGIGIKVLRHMQRMIGQAIFLRDIRDTQAAFKLYESSLLRQIIANPTVYDFSFDTDWILATIAMEEPFVKVPFAFIDSAAESASITQGPMTTWETLLLGLRKAVAARGVPTNEAMVRVLDEEIYDYRDLELLINHLPPELENATDKDFGDPAVMSPAALQAWIRERKGGER</sequence>
<dbReference type="InterPro" id="IPR029044">
    <property type="entry name" value="Nucleotide-diphossugar_trans"/>
</dbReference>
<dbReference type="AlphaFoldDB" id="A0A3B0VPL0"/>
<evidence type="ECO:0000313" key="1">
    <source>
        <dbReference type="EMBL" id="VAW33554.1"/>
    </source>
</evidence>
<reference evidence="1" key="1">
    <citation type="submission" date="2018-06" db="EMBL/GenBank/DDBJ databases">
        <authorList>
            <person name="Zhirakovskaya E."/>
        </authorList>
    </citation>
    <scope>NUCLEOTIDE SEQUENCE</scope>
</reference>
<gene>
    <name evidence="1" type="ORF">MNBD_CHLOROFLEXI01-2687</name>
</gene>
<protein>
    <submittedName>
        <fullName evidence="1">Uncharacterized protein</fullName>
    </submittedName>
</protein>
<dbReference type="Gene3D" id="3.90.550.10">
    <property type="entry name" value="Spore Coat Polysaccharide Biosynthesis Protein SpsA, Chain A"/>
    <property type="match status" value="1"/>
</dbReference>
<name>A0A3B0VPL0_9ZZZZ</name>
<accession>A0A3B0VPL0</accession>
<proteinExistence type="predicted"/>
<dbReference type="SUPFAM" id="SSF53448">
    <property type="entry name" value="Nucleotide-diphospho-sugar transferases"/>
    <property type="match status" value="1"/>
</dbReference>
<dbReference type="EMBL" id="UOEU01000459">
    <property type="protein sequence ID" value="VAW33554.1"/>
    <property type="molecule type" value="Genomic_DNA"/>
</dbReference>